<comment type="subcellular location">
    <subcellularLocation>
        <location evidence="1">Cell inner membrane</location>
        <topology evidence="1">Multi-pass membrane protein</topology>
    </subcellularLocation>
</comment>
<keyword evidence="7 9" id="KW-0472">Membrane</keyword>
<dbReference type="InterPro" id="IPR007272">
    <property type="entry name" value="Sulf_transp_TsuA/YedE"/>
</dbReference>
<organism evidence="10 11">
    <name type="scientific">Alkalibacter rhizosphaerae</name>
    <dbReference type="NCBI Taxonomy" id="2815577"/>
    <lineage>
        <taxon>Bacteria</taxon>
        <taxon>Bacillati</taxon>
        <taxon>Bacillota</taxon>
        <taxon>Clostridia</taxon>
        <taxon>Eubacteriales</taxon>
        <taxon>Eubacteriaceae</taxon>
        <taxon>Alkalibacter</taxon>
    </lineage>
</organism>
<feature type="transmembrane region" description="Helical" evidence="9">
    <location>
        <begin position="90"/>
        <end position="108"/>
    </location>
</feature>
<keyword evidence="6 9" id="KW-1133">Transmembrane helix</keyword>
<evidence type="ECO:0000256" key="4">
    <source>
        <dbReference type="ARBA" id="ARBA00022519"/>
    </source>
</evidence>
<proteinExistence type="inferred from homology"/>
<gene>
    <name evidence="10" type="ORF">J0B03_04855</name>
</gene>
<evidence type="ECO:0000256" key="2">
    <source>
        <dbReference type="ARBA" id="ARBA00022448"/>
    </source>
</evidence>
<evidence type="ECO:0000256" key="7">
    <source>
        <dbReference type="ARBA" id="ARBA00023136"/>
    </source>
</evidence>
<evidence type="ECO:0000256" key="6">
    <source>
        <dbReference type="ARBA" id="ARBA00022989"/>
    </source>
</evidence>
<feature type="transmembrane region" description="Helical" evidence="9">
    <location>
        <begin position="120"/>
        <end position="145"/>
    </location>
</feature>
<evidence type="ECO:0000313" key="11">
    <source>
        <dbReference type="Proteomes" id="UP000663499"/>
    </source>
</evidence>
<dbReference type="PANTHER" id="PTHR30574">
    <property type="entry name" value="INNER MEMBRANE PROTEIN YEDE"/>
    <property type="match status" value="1"/>
</dbReference>
<name>A0A975AJ60_9FIRM</name>
<sequence length="176" mass="19164">MKTVTKFMQKKIHDPWTYFKGALLLTLLQILTLLITKNAWGVTTAFIHWGAWIYEALGGDVSSWAYFNTRPYRQIYANGFLKDPGTLRNIGIILGAALAALLAGQFRLKRIKSFKQLVTAAAGGLLMGYGAGIASGCNIGAFYSGIASLSLSGWIFGIGLFIGAYFGAKLIIRLFV</sequence>
<evidence type="ECO:0000256" key="3">
    <source>
        <dbReference type="ARBA" id="ARBA00022475"/>
    </source>
</evidence>
<comment type="similarity">
    <text evidence="8">Belongs to the TsuA/YedE (TC 9.B.102) family.</text>
</comment>
<dbReference type="EMBL" id="CP071444">
    <property type="protein sequence ID" value="QSX09399.1"/>
    <property type="molecule type" value="Genomic_DNA"/>
</dbReference>
<dbReference type="RefSeq" id="WP_207300734.1">
    <property type="nucleotide sequence ID" value="NZ_CP071444.1"/>
</dbReference>
<keyword evidence="5 9" id="KW-0812">Transmembrane</keyword>
<evidence type="ECO:0000313" key="10">
    <source>
        <dbReference type="EMBL" id="QSX09399.1"/>
    </source>
</evidence>
<dbReference type="AlphaFoldDB" id="A0A975AJ60"/>
<dbReference type="KEGG" id="alka:J0B03_04855"/>
<keyword evidence="4" id="KW-0997">Cell inner membrane</keyword>
<keyword evidence="11" id="KW-1185">Reference proteome</keyword>
<keyword evidence="2" id="KW-0813">Transport</keyword>
<evidence type="ECO:0000256" key="8">
    <source>
        <dbReference type="ARBA" id="ARBA00035655"/>
    </source>
</evidence>
<keyword evidence="3" id="KW-1003">Cell membrane</keyword>
<evidence type="ECO:0000256" key="9">
    <source>
        <dbReference type="SAM" id="Phobius"/>
    </source>
</evidence>
<accession>A0A975AJ60</accession>
<protein>
    <submittedName>
        <fullName evidence="10">YeeE/YedE family protein</fullName>
    </submittedName>
</protein>
<dbReference type="PANTHER" id="PTHR30574:SF1">
    <property type="entry name" value="SULPHUR TRANSPORT DOMAIN-CONTAINING PROTEIN"/>
    <property type="match status" value="1"/>
</dbReference>
<dbReference type="Pfam" id="PF04143">
    <property type="entry name" value="Sulf_transp"/>
    <property type="match status" value="1"/>
</dbReference>
<reference evidence="10" key="1">
    <citation type="submission" date="2021-03" db="EMBL/GenBank/DDBJ databases">
        <title>Alkalibacter marinus sp. nov., isolated from tidal flat sediment.</title>
        <authorList>
            <person name="Namirimu T."/>
            <person name="Yang J.-A."/>
            <person name="Yang S.-H."/>
            <person name="Kim Y.-J."/>
            <person name="Kwon K.K."/>
        </authorList>
    </citation>
    <scope>NUCLEOTIDE SEQUENCE</scope>
    <source>
        <strain evidence="10">ES005</strain>
    </source>
</reference>
<evidence type="ECO:0000256" key="5">
    <source>
        <dbReference type="ARBA" id="ARBA00022692"/>
    </source>
</evidence>
<feature type="transmembrane region" description="Helical" evidence="9">
    <location>
        <begin position="151"/>
        <end position="172"/>
    </location>
</feature>
<dbReference type="Proteomes" id="UP000663499">
    <property type="component" value="Chromosome"/>
</dbReference>
<dbReference type="GO" id="GO:0005886">
    <property type="term" value="C:plasma membrane"/>
    <property type="evidence" value="ECO:0007669"/>
    <property type="project" value="UniProtKB-SubCell"/>
</dbReference>
<evidence type="ECO:0000256" key="1">
    <source>
        <dbReference type="ARBA" id="ARBA00004429"/>
    </source>
</evidence>